<dbReference type="EMBL" id="JAZDWU010000008">
    <property type="protein sequence ID" value="KAK9994668.1"/>
    <property type="molecule type" value="Genomic_DNA"/>
</dbReference>
<dbReference type="Proteomes" id="UP001459277">
    <property type="component" value="Unassembled WGS sequence"/>
</dbReference>
<comment type="caution">
    <text evidence="1">The sequence shown here is derived from an EMBL/GenBank/DDBJ whole genome shotgun (WGS) entry which is preliminary data.</text>
</comment>
<keyword evidence="2" id="KW-1185">Reference proteome</keyword>
<gene>
    <name evidence="1" type="ORF">SO802_024371</name>
</gene>
<proteinExistence type="predicted"/>
<organism evidence="1 2">
    <name type="scientific">Lithocarpus litseifolius</name>
    <dbReference type="NCBI Taxonomy" id="425828"/>
    <lineage>
        <taxon>Eukaryota</taxon>
        <taxon>Viridiplantae</taxon>
        <taxon>Streptophyta</taxon>
        <taxon>Embryophyta</taxon>
        <taxon>Tracheophyta</taxon>
        <taxon>Spermatophyta</taxon>
        <taxon>Magnoliopsida</taxon>
        <taxon>eudicotyledons</taxon>
        <taxon>Gunneridae</taxon>
        <taxon>Pentapetalae</taxon>
        <taxon>rosids</taxon>
        <taxon>fabids</taxon>
        <taxon>Fagales</taxon>
        <taxon>Fagaceae</taxon>
        <taxon>Lithocarpus</taxon>
    </lineage>
</organism>
<accession>A0AAW2CB18</accession>
<reference evidence="1 2" key="1">
    <citation type="submission" date="2024-01" db="EMBL/GenBank/DDBJ databases">
        <title>A telomere-to-telomere, gap-free genome of sweet tea (Lithocarpus litseifolius).</title>
        <authorList>
            <person name="Zhou J."/>
        </authorList>
    </citation>
    <scope>NUCLEOTIDE SEQUENCE [LARGE SCALE GENOMIC DNA]</scope>
    <source>
        <strain evidence="1">Zhou-2022a</strain>
        <tissue evidence="1">Leaf</tissue>
    </source>
</reference>
<dbReference type="AlphaFoldDB" id="A0AAW2CB18"/>
<evidence type="ECO:0000313" key="2">
    <source>
        <dbReference type="Proteomes" id="UP001459277"/>
    </source>
</evidence>
<protein>
    <submittedName>
        <fullName evidence="1">Uncharacterized protein</fullName>
    </submittedName>
</protein>
<sequence length="153" mass="17389">MGKNATQWLMKSIEQVVVGISPKLFYTFREGDIAYTLQQSSNSFGLFLLLTEFKVGGFRRSVIIPEGRAKNGWRVFGLELRKMLEPDQYVNGGSSYLKFVAQTRKDSLEIQPFKTFADIVRGHQVQARGKNLPHLSNVHDKGKLQLRETKGVK</sequence>
<evidence type="ECO:0000313" key="1">
    <source>
        <dbReference type="EMBL" id="KAK9994668.1"/>
    </source>
</evidence>
<name>A0AAW2CB18_9ROSI</name>